<comment type="caution">
    <text evidence="2">The sequence shown here is derived from an EMBL/GenBank/DDBJ whole genome shotgun (WGS) entry which is preliminary data.</text>
</comment>
<evidence type="ECO:0000313" key="2">
    <source>
        <dbReference type="EMBL" id="CAK0794313.1"/>
    </source>
</evidence>
<keyword evidence="3" id="KW-1185">Reference proteome</keyword>
<feature type="non-terminal residue" evidence="2">
    <location>
        <position position="140"/>
    </location>
</feature>
<evidence type="ECO:0000313" key="3">
    <source>
        <dbReference type="Proteomes" id="UP001189429"/>
    </source>
</evidence>
<sequence>MAGNGGKWCACRGKLASPAWPWVIRRQHAANSAILFSQFCQPATVSRRRAPAAVQQECPTEWLDRARPSVCERQPTKTRCAAGKPRRQRAANRAVLFLPAGDGFETTSARPSGSTEHAPPCANGSQRKHTVRCRRASGVR</sequence>
<feature type="compositionally biased region" description="Basic residues" evidence="1">
    <location>
        <begin position="126"/>
        <end position="140"/>
    </location>
</feature>
<evidence type="ECO:0000256" key="1">
    <source>
        <dbReference type="SAM" id="MobiDB-lite"/>
    </source>
</evidence>
<reference evidence="2" key="1">
    <citation type="submission" date="2023-10" db="EMBL/GenBank/DDBJ databases">
        <authorList>
            <person name="Chen Y."/>
            <person name="Shah S."/>
            <person name="Dougan E. K."/>
            <person name="Thang M."/>
            <person name="Chan C."/>
        </authorList>
    </citation>
    <scope>NUCLEOTIDE SEQUENCE [LARGE SCALE GENOMIC DNA]</scope>
</reference>
<dbReference type="Proteomes" id="UP001189429">
    <property type="component" value="Unassembled WGS sequence"/>
</dbReference>
<protein>
    <submittedName>
        <fullName evidence="2">Uncharacterized protein</fullName>
    </submittedName>
</protein>
<accession>A0ABN9PNH3</accession>
<gene>
    <name evidence="2" type="ORF">PCOR1329_LOCUS4363</name>
</gene>
<organism evidence="2 3">
    <name type="scientific">Prorocentrum cordatum</name>
    <dbReference type="NCBI Taxonomy" id="2364126"/>
    <lineage>
        <taxon>Eukaryota</taxon>
        <taxon>Sar</taxon>
        <taxon>Alveolata</taxon>
        <taxon>Dinophyceae</taxon>
        <taxon>Prorocentrales</taxon>
        <taxon>Prorocentraceae</taxon>
        <taxon>Prorocentrum</taxon>
    </lineage>
</organism>
<feature type="compositionally biased region" description="Polar residues" evidence="1">
    <location>
        <begin position="105"/>
        <end position="115"/>
    </location>
</feature>
<dbReference type="EMBL" id="CAUYUJ010001116">
    <property type="protein sequence ID" value="CAK0794313.1"/>
    <property type="molecule type" value="Genomic_DNA"/>
</dbReference>
<name>A0ABN9PNH3_9DINO</name>
<feature type="region of interest" description="Disordered" evidence="1">
    <location>
        <begin position="102"/>
        <end position="140"/>
    </location>
</feature>
<proteinExistence type="predicted"/>